<feature type="domain" description="Dyp-type peroxidase C-terminal" evidence="10">
    <location>
        <begin position="214"/>
        <end position="393"/>
    </location>
</feature>
<comment type="cofactor">
    <cofactor evidence="1">
        <name>heme b</name>
        <dbReference type="ChEBI" id="CHEBI:60344"/>
    </cofactor>
</comment>
<feature type="domain" description="Dyp-type peroxidase N-terminal" evidence="9">
    <location>
        <begin position="59"/>
        <end position="202"/>
    </location>
</feature>
<dbReference type="InterPro" id="IPR006311">
    <property type="entry name" value="TAT_signal"/>
</dbReference>
<evidence type="ECO:0000313" key="11">
    <source>
        <dbReference type="EMBL" id="PCK28449.1"/>
    </source>
</evidence>
<dbReference type="PANTHER" id="PTHR30521">
    <property type="entry name" value="DEFERROCHELATASE/PEROXIDASE"/>
    <property type="match status" value="1"/>
</dbReference>
<evidence type="ECO:0000313" key="12">
    <source>
        <dbReference type="Proteomes" id="UP000230886"/>
    </source>
</evidence>
<evidence type="ECO:0000256" key="5">
    <source>
        <dbReference type="ARBA" id="ARBA00022729"/>
    </source>
</evidence>
<dbReference type="GO" id="GO:0005829">
    <property type="term" value="C:cytosol"/>
    <property type="evidence" value="ECO:0007669"/>
    <property type="project" value="TreeGrafter"/>
</dbReference>
<keyword evidence="4" id="KW-0479">Metal-binding</keyword>
<dbReference type="AlphaFoldDB" id="A0A2A5JGV1"/>
<dbReference type="SUPFAM" id="SSF54909">
    <property type="entry name" value="Dimeric alpha+beta barrel"/>
    <property type="match status" value="1"/>
</dbReference>
<evidence type="ECO:0000256" key="2">
    <source>
        <dbReference type="ARBA" id="ARBA00022559"/>
    </source>
</evidence>
<evidence type="ECO:0000256" key="4">
    <source>
        <dbReference type="ARBA" id="ARBA00022723"/>
    </source>
</evidence>
<accession>A0A2A5JGV1</accession>
<keyword evidence="5" id="KW-0732">Signal</keyword>
<dbReference type="InterPro" id="IPR048327">
    <property type="entry name" value="Dyp_perox_N"/>
</dbReference>
<comment type="similarity">
    <text evidence="8">Belongs to the DyP-type peroxidase family.</text>
</comment>
<evidence type="ECO:0000256" key="8">
    <source>
        <dbReference type="ARBA" id="ARBA00025737"/>
    </source>
</evidence>
<gene>
    <name evidence="11" type="ORF">CHR55_03685</name>
</gene>
<dbReference type="GO" id="GO:0004601">
    <property type="term" value="F:peroxidase activity"/>
    <property type="evidence" value="ECO:0007669"/>
    <property type="project" value="UniProtKB-KW"/>
</dbReference>
<evidence type="ECO:0000256" key="3">
    <source>
        <dbReference type="ARBA" id="ARBA00022617"/>
    </source>
</evidence>
<evidence type="ECO:0000259" key="9">
    <source>
        <dbReference type="Pfam" id="PF04261"/>
    </source>
</evidence>
<keyword evidence="2 11" id="KW-0575">Peroxidase</keyword>
<sequence>MAENTNPPSRALSRRRLLGGGAAALGVAGITWGATTVVERSEHEQQAGKLVEPFYGVHQAGIATTPQAHGTFIGFDLLPGADRAVVVGIMKMWSEDASRLTAGNPALADTERELAVDPARLTVTVGYGPGLFTKLGLQARQPDWFEPLPSYEIDRLDDRWGGSDLLLQICGDDPVTIAHAVRVLTKNVRSLTTIRWTQKGFRNARGTTPEGTTMRNLMGQVDGTVNPAPGTVDFDSLIWHDGAGQPWLAGGTSLVLRRIRMEMDTWDELDRSGRELTMGRTLSNGAPLNGTNEFDEADFTLTDKFGIPVIPPGSHIARAHQTHEKEQFFRRAYNYDDAPESGQTSNSGLIFAAFQRDIAEQYLPVQQRLSDFDALNEWTTPIGSAVYLIPPGCTENDYLGSGLLG</sequence>
<dbReference type="PROSITE" id="PS51318">
    <property type="entry name" value="TAT"/>
    <property type="match status" value="1"/>
</dbReference>
<protein>
    <submittedName>
        <fullName evidence="11">Peroxidase</fullName>
    </submittedName>
</protein>
<proteinExistence type="inferred from homology"/>
<dbReference type="GO" id="GO:0020037">
    <property type="term" value="F:heme binding"/>
    <property type="evidence" value="ECO:0007669"/>
    <property type="project" value="InterPro"/>
</dbReference>
<keyword evidence="7" id="KW-0408">Iron</keyword>
<evidence type="ECO:0000256" key="1">
    <source>
        <dbReference type="ARBA" id="ARBA00001970"/>
    </source>
</evidence>
<dbReference type="RefSeq" id="WP_099696968.1">
    <property type="nucleotide sequence ID" value="NZ_NOVD01000002.1"/>
</dbReference>
<dbReference type="InterPro" id="IPR048328">
    <property type="entry name" value="Dyp_perox_C"/>
</dbReference>
<evidence type="ECO:0000256" key="6">
    <source>
        <dbReference type="ARBA" id="ARBA00023002"/>
    </source>
</evidence>
<dbReference type="Proteomes" id="UP000230886">
    <property type="component" value="Unassembled WGS sequence"/>
</dbReference>
<keyword evidence="3" id="KW-0349">Heme</keyword>
<dbReference type="GO" id="GO:0046872">
    <property type="term" value="F:metal ion binding"/>
    <property type="evidence" value="ECO:0007669"/>
    <property type="project" value="UniProtKB-KW"/>
</dbReference>
<dbReference type="InterPro" id="IPR011008">
    <property type="entry name" value="Dimeric_a/b-barrel"/>
</dbReference>
<reference evidence="11 12" key="1">
    <citation type="submission" date="2017-07" db="EMBL/GenBank/DDBJ databases">
        <title>Draft sequence of Rhodococcus enclensis 23b-28.</title>
        <authorList>
            <person name="Besaury L."/>
            <person name="Sancelme M."/>
            <person name="Amato P."/>
            <person name="Lallement A."/>
            <person name="Delort A.-M."/>
        </authorList>
    </citation>
    <scope>NUCLEOTIDE SEQUENCE [LARGE SCALE GENOMIC DNA]</scope>
    <source>
        <strain evidence="11 12">23b-28</strain>
    </source>
</reference>
<dbReference type="Pfam" id="PF20628">
    <property type="entry name" value="Dyp_perox_C"/>
    <property type="match status" value="1"/>
</dbReference>
<dbReference type="NCBIfam" id="TIGR01413">
    <property type="entry name" value="Dyp_perox_fam"/>
    <property type="match status" value="1"/>
</dbReference>
<comment type="caution">
    <text evidence="11">The sequence shown here is derived from an EMBL/GenBank/DDBJ whole genome shotgun (WGS) entry which is preliminary data.</text>
</comment>
<evidence type="ECO:0000259" key="10">
    <source>
        <dbReference type="Pfam" id="PF20628"/>
    </source>
</evidence>
<evidence type="ECO:0000256" key="7">
    <source>
        <dbReference type="ARBA" id="ARBA00023004"/>
    </source>
</evidence>
<organism evidence="11 12">
    <name type="scientific">Rhodococcus qingshengii</name>
    <dbReference type="NCBI Taxonomy" id="334542"/>
    <lineage>
        <taxon>Bacteria</taxon>
        <taxon>Bacillati</taxon>
        <taxon>Actinomycetota</taxon>
        <taxon>Actinomycetes</taxon>
        <taxon>Mycobacteriales</taxon>
        <taxon>Nocardiaceae</taxon>
        <taxon>Rhodococcus</taxon>
        <taxon>Rhodococcus erythropolis group</taxon>
    </lineage>
</organism>
<dbReference type="Pfam" id="PF04261">
    <property type="entry name" value="Dyp_perox_N"/>
    <property type="match status" value="1"/>
</dbReference>
<dbReference type="PANTHER" id="PTHR30521:SF4">
    <property type="entry name" value="DEFERROCHELATASE"/>
    <property type="match status" value="1"/>
</dbReference>
<dbReference type="PROSITE" id="PS51404">
    <property type="entry name" value="DYP_PEROXIDASE"/>
    <property type="match status" value="1"/>
</dbReference>
<dbReference type="InterPro" id="IPR006314">
    <property type="entry name" value="Dyp_peroxidase"/>
</dbReference>
<keyword evidence="6" id="KW-0560">Oxidoreductase</keyword>
<name>A0A2A5JGV1_RHOSG</name>
<dbReference type="EMBL" id="NOVD01000002">
    <property type="protein sequence ID" value="PCK28449.1"/>
    <property type="molecule type" value="Genomic_DNA"/>
</dbReference>